<dbReference type="Gene3D" id="3.30.70.560">
    <property type="entry name" value="7,8-Dihydro-6-hydroxymethylpterin-pyrophosphokinase HPPK"/>
    <property type="match status" value="1"/>
</dbReference>
<comment type="catalytic activity">
    <reaction evidence="1">
        <text>6-hydroxymethyl-7,8-dihydropterin + ATP = (7,8-dihydropterin-6-yl)methyl diphosphate + AMP + H(+)</text>
        <dbReference type="Rhea" id="RHEA:11412"/>
        <dbReference type="ChEBI" id="CHEBI:15378"/>
        <dbReference type="ChEBI" id="CHEBI:30616"/>
        <dbReference type="ChEBI" id="CHEBI:44841"/>
        <dbReference type="ChEBI" id="CHEBI:72950"/>
        <dbReference type="ChEBI" id="CHEBI:456215"/>
        <dbReference type="EC" id="2.7.6.3"/>
    </reaction>
</comment>
<name>A0A7Y0F143_9BIFI</name>
<feature type="region of interest" description="Disordered" evidence="9">
    <location>
        <begin position="76"/>
        <end position="98"/>
    </location>
</feature>
<dbReference type="EC" id="2.7.6.3" evidence="3"/>
<feature type="compositionally biased region" description="Low complexity" evidence="9">
    <location>
        <begin position="76"/>
        <end position="94"/>
    </location>
</feature>
<gene>
    <name evidence="11" type="ORF">G1C96_0667</name>
</gene>
<dbReference type="SUPFAM" id="SSF55083">
    <property type="entry name" value="6-hydroxymethyl-7,8-dihydropterin pyrophosphokinase, HPPK"/>
    <property type="match status" value="1"/>
</dbReference>
<evidence type="ECO:0000313" key="11">
    <source>
        <dbReference type="EMBL" id="NMN00090.1"/>
    </source>
</evidence>
<reference evidence="11 12" key="1">
    <citation type="submission" date="2020-02" db="EMBL/GenBank/DDBJ databases">
        <title>Characterization of phylogenetic diversity of novel bifidobacterial species isolated in Czech ZOOs.</title>
        <authorList>
            <person name="Lugli G.A."/>
            <person name="Vera N.B."/>
            <person name="Ventura M."/>
        </authorList>
    </citation>
    <scope>NUCLEOTIDE SEQUENCE [LARGE SCALE GENOMIC DNA]</scope>
    <source>
        <strain evidence="11 12">DSM 109958</strain>
    </source>
</reference>
<keyword evidence="5" id="KW-0547">Nucleotide-binding</keyword>
<dbReference type="GO" id="GO:0046656">
    <property type="term" value="P:folic acid biosynthetic process"/>
    <property type="evidence" value="ECO:0007669"/>
    <property type="project" value="UniProtKB-KW"/>
</dbReference>
<evidence type="ECO:0000256" key="3">
    <source>
        <dbReference type="ARBA" id="ARBA00013253"/>
    </source>
</evidence>
<evidence type="ECO:0000256" key="5">
    <source>
        <dbReference type="ARBA" id="ARBA00022741"/>
    </source>
</evidence>
<keyword evidence="8" id="KW-0289">Folate biosynthesis</keyword>
<dbReference type="EMBL" id="JAAIIH010000002">
    <property type="protein sequence ID" value="NMN00090.1"/>
    <property type="molecule type" value="Genomic_DNA"/>
</dbReference>
<dbReference type="GO" id="GO:0003848">
    <property type="term" value="F:2-amino-4-hydroxy-6-hydroxymethyldihydropteridine diphosphokinase activity"/>
    <property type="evidence" value="ECO:0007669"/>
    <property type="project" value="UniProtKB-EC"/>
</dbReference>
<evidence type="ECO:0000259" key="10">
    <source>
        <dbReference type="Pfam" id="PF01288"/>
    </source>
</evidence>
<organism evidence="11 12">
    <name type="scientific">Bifidobacterium moraviense</name>
    <dbReference type="NCBI Taxonomy" id="2675323"/>
    <lineage>
        <taxon>Bacteria</taxon>
        <taxon>Bacillati</taxon>
        <taxon>Actinomycetota</taxon>
        <taxon>Actinomycetes</taxon>
        <taxon>Bifidobacteriales</taxon>
        <taxon>Bifidobacteriaceae</taxon>
        <taxon>Bifidobacterium</taxon>
    </lineage>
</organism>
<keyword evidence="7" id="KW-0067">ATP-binding</keyword>
<feature type="compositionally biased region" description="Gly residues" evidence="9">
    <location>
        <begin position="267"/>
        <end position="283"/>
    </location>
</feature>
<dbReference type="GO" id="GO:0005524">
    <property type="term" value="F:ATP binding"/>
    <property type="evidence" value="ECO:0007669"/>
    <property type="project" value="UniProtKB-KW"/>
</dbReference>
<keyword evidence="4" id="KW-0808">Transferase</keyword>
<keyword evidence="6 11" id="KW-0418">Kinase</keyword>
<accession>A0A7Y0F143</accession>
<dbReference type="Proteomes" id="UP000588277">
    <property type="component" value="Unassembled WGS sequence"/>
</dbReference>
<protein>
    <recommendedName>
        <fullName evidence="3">2-amino-4-hydroxy-6-hydroxymethyldihydropteridine diphosphokinase</fullName>
        <ecNumber evidence="3">2.7.6.3</ecNumber>
    </recommendedName>
</protein>
<evidence type="ECO:0000256" key="9">
    <source>
        <dbReference type="SAM" id="MobiDB-lite"/>
    </source>
</evidence>
<dbReference type="PANTHER" id="PTHR43071">
    <property type="entry name" value="2-AMINO-4-HYDROXY-6-HYDROXYMETHYLDIHYDROPTERIDINE PYROPHOSPHOKINASE"/>
    <property type="match status" value="1"/>
</dbReference>
<dbReference type="RefSeq" id="WP_169275265.1">
    <property type="nucleotide sequence ID" value="NZ_JAAIIH010000002.1"/>
</dbReference>
<evidence type="ECO:0000256" key="1">
    <source>
        <dbReference type="ARBA" id="ARBA00000198"/>
    </source>
</evidence>
<proteinExistence type="predicted"/>
<dbReference type="UniPathway" id="UPA00077">
    <property type="reaction ID" value="UER00155"/>
</dbReference>
<dbReference type="AlphaFoldDB" id="A0A7Y0F143"/>
<feature type="region of interest" description="Disordered" evidence="9">
    <location>
        <begin position="261"/>
        <end position="283"/>
    </location>
</feature>
<dbReference type="InterPro" id="IPR035907">
    <property type="entry name" value="Hppk_sf"/>
</dbReference>
<comment type="pathway">
    <text evidence="2">Cofactor biosynthesis; tetrahydrofolate biosynthesis; 2-amino-4-hydroxy-6-hydroxymethyl-7,8-dihydropteridine diphosphate from 7,8-dihydroneopterin triphosphate: step 4/4.</text>
</comment>
<sequence length="283" mass="28191">MTGTDIDARNGAESGRGGVSARVTLTVTPEVAELLKGGAHVDVIVHGDAGFAALAADAAVEVRLADGTVVAASAGTDGRGAAADASSASSGSSAPTEPPVARHAIIALESTSPNAERTFREVVVALDGLPGVEITGISPLYNVTNFDAPDAFAAVLTVSATLGPRELLAATQTIESAQDDDSLDIDIVDVEGVTSDDPELTLPWPSAKEHASVLAPLLDLDPDARIGKDPVSFLLAMAPDAARVGMLSANWILGDTTSGGASSGSAFPGGGNPFGGNPFGGLA</sequence>
<keyword evidence="12" id="KW-1185">Reference proteome</keyword>
<evidence type="ECO:0000256" key="7">
    <source>
        <dbReference type="ARBA" id="ARBA00022840"/>
    </source>
</evidence>
<dbReference type="GO" id="GO:0046654">
    <property type="term" value="P:tetrahydrofolate biosynthetic process"/>
    <property type="evidence" value="ECO:0007669"/>
    <property type="project" value="UniProtKB-UniPathway"/>
</dbReference>
<dbReference type="PANTHER" id="PTHR43071:SF1">
    <property type="entry name" value="2-AMINO-4-HYDROXY-6-HYDROXYMETHYLDIHYDROPTERIDINE PYROPHOSPHOKINASE"/>
    <property type="match status" value="1"/>
</dbReference>
<evidence type="ECO:0000256" key="6">
    <source>
        <dbReference type="ARBA" id="ARBA00022777"/>
    </source>
</evidence>
<feature type="domain" description="7,8-dihydro-6-hydroxymethylpterin-pyrophosphokinase" evidence="10">
    <location>
        <begin position="106"/>
        <end position="222"/>
    </location>
</feature>
<comment type="caution">
    <text evidence="11">The sequence shown here is derived from an EMBL/GenBank/DDBJ whole genome shotgun (WGS) entry which is preliminary data.</text>
</comment>
<dbReference type="Pfam" id="PF01288">
    <property type="entry name" value="HPPK"/>
    <property type="match status" value="1"/>
</dbReference>
<dbReference type="InterPro" id="IPR000550">
    <property type="entry name" value="Hppk"/>
</dbReference>
<evidence type="ECO:0000256" key="2">
    <source>
        <dbReference type="ARBA" id="ARBA00005051"/>
    </source>
</evidence>
<dbReference type="GO" id="GO:0016301">
    <property type="term" value="F:kinase activity"/>
    <property type="evidence" value="ECO:0007669"/>
    <property type="project" value="UniProtKB-KW"/>
</dbReference>
<evidence type="ECO:0000256" key="8">
    <source>
        <dbReference type="ARBA" id="ARBA00022909"/>
    </source>
</evidence>
<evidence type="ECO:0000256" key="4">
    <source>
        <dbReference type="ARBA" id="ARBA00022679"/>
    </source>
</evidence>
<evidence type="ECO:0000313" key="12">
    <source>
        <dbReference type="Proteomes" id="UP000588277"/>
    </source>
</evidence>